<proteinExistence type="predicted"/>
<dbReference type="InterPro" id="IPR004252">
    <property type="entry name" value="Probable_transposase_24"/>
</dbReference>
<dbReference type="EMBL" id="NMUH01002449">
    <property type="protein sequence ID" value="MQM00054.1"/>
    <property type="molecule type" value="Genomic_DNA"/>
</dbReference>
<gene>
    <name evidence="1" type="ORF">Taro_032787</name>
</gene>
<keyword evidence="2" id="KW-1185">Reference proteome</keyword>
<reference evidence="1" key="1">
    <citation type="submission" date="2017-07" db="EMBL/GenBank/DDBJ databases">
        <title>Taro Niue Genome Assembly and Annotation.</title>
        <authorList>
            <person name="Atibalentja N."/>
            <person name="Keating K."/>
            <person name="Fields C.J."/>
        </authorList>
    </citation>
    <scope>NUCLEOTIDE SEQUENCE</scope>
    <source>
        <strain evidence="1">Niue_2</strain>
        <tissue evidence="1">Leaf</tissue>
    </source>
</reference>
<evidence type="ECO:0000313" key="1">
    <source>
        <dbReference type="EMBL" id="MQM00054.1"/>
    </source>
</evidence>
<organism evidence="1 2">
    <name type="scientific">Colocasia esculenta</name>
    <name type="common">Wild taro</name>
    <name type="synonym">Arum esculentum</name>
    <dbReference type="NCBI Taxonomy" id="4460"/>
    <lineage>
        <taxon>Eukaryota</taxon>
        <taxon>Viridiplantae</taxon>
        <taxon>Streptophyta</taxon>
        <taxon>Embryophyta</taxon>
        <taxon>Tracheophyta</taxon>
        <taxon>Spermatophyta</taxon>
        <taxon>Magnoliopsida</taxon>
        <taxon>Liliopsida</taxon>
        <taxon>Araceae</taxon>
        <taxon>Aroideae</taxon>
        <taxon>Colocasieae</taxon>
        <taxon>Colocasia</taxon>
    </lineage>
</organism>
<evidence type="ECO:0000313" key="2">
    <source>
        <dbReference type="Proteomes" id="UP000652761"/>
    </source>
</evidence>
<protein>
    <submittedName>
        <fullName evidence="1">Uncharacterized protein</fullName>
    </submittedName>
</protein>
<accession>A0A843W746</accession>
<dbReference type="AlphaFoldDB" id="A0A843W746"/>
<name>A0A843W746_COLES</name>
<comment type="caution">
    <text evidence="1">The sequence shown here is derived from an EMBL/GenBank/DDBJ whole genome shotgun (WGS) entry which is preliminary data.</text>
</comment>
<sequence length="287" mass="33491">MEDVVGGVHLVRCTLYFCRPRVYADRVRLPNYVGCPGDRVCIMPRSVTCPIPFNSSSCRKLMCNCRGKLNPRSASRYITSLLHAHVPGLVDSSKEFPLSVQDMLFDMFTWRYMFMRSEDLPRARAVWESTVQTNYRKSMWEVWDKVVKITCSQDPTAWMDYGPVWMRRDYWESLCHRWATGPWQGRSQAAKRNRAAHLEKNVHTSGATHSQKLRHELEHAPTFCELFDQTHKRKGMDDYVSKSARTIAETYCCVPGFDDVIFEVKRYYLLASRKIQHSQIRSTLSRS</sequence>
<dbReference type="Pfam" id="PF03004">
    <property type="entry name" value="Transposase_24"/>
    <property type="match status" value="1"/>
</dbReference>
<dbReference type="Proteomes" id="UP000652761">
    <property type="component" value="Unassembled WGS sequence"/>
</dbReference>